<sequence length="328" mass="36944">MSEPWFTSSSVSGCLPSLFSTSEPQTPNGSDRPTRPSSRNPSTKSEGGPSQDRRALPLATGSNTSSASGSSSIAQSQPQQRSHDRQTIRTSNDSSNLAFRQRFPLLFRQPRPIHFSQHSSPSIPNSHFYCNDFLLGAGMVLIQPSTDKVVLVYESLREHWFLPKGRKDVGETLEHAALREAYEETGYRAEFLPLYSPTNQPSSPDASYSYFNTEPIYVSSLTWKARRVPRNGPGDLGGEYFTFWYVGQIADDAVREENTGMPDEQHYVSHLLDWKDALALLADYPLERKVMSMARRLWYQTLHIERQLAEQESQRVVDDQSDSAAQTD</sequence>
<dbReference type="PANTHER" id="PTHR21340:SF0">
    <property type="entry name" value="BIS(5'-NUCLEOSYL)-TETRAPHOSPHATASE [ASYMMETRICAL]"/>
    <property type="match status" value="1"/>
</dbReference>
<feature type="compositionally biased region" description="Low complexity" evidence="3">
    <location>
        <begin position="62"/>
        <end position="80"/>
    </location>
</feature>
<protein>
    <recommendedName>
        <fullName evidence="4">Nudix hydrolase domain-containing protein</fullName>
    </recommendedName>
</protein>
<accession>A0ABP1CFP0</accession>
<comment type="similarity">
    <text evidence="2">Belongs to the Nudix hydrolase family.</text>
</comment>
<keyword evidence="1 2" id="KW-0378">Hydrolase</keyword>
<dbReference type="PRINTS" id="PR00502">
    <property type="entry name" value="NUDIXFAMILY"/>
</dbReference>
<evidence type="ECO:0000256" key="2">
    <source>
        <dbReference type="RuleBase" id="RU003476"/>
    </source>
</evidence>
<evidence type="ECO:0000256" key="3">
    <source>
        <dbReference type="SAM" id="MobiDB-lite"/>
    </source>
</evidence>
<dbReference type="PROSITE" id="PS00893">
    <property type="entry name" value="NUDIX_BOX"/>
    <property type="match status" value="1"/>
</dbReference>
<dbReference type="SUPFAM" id="SSF55811">
    <property type="entry name" value="Nudix"/>
    <property type="match status" value="1"/>
</dbReference>
<name>A0ABP1CFP0_9APHY</name>
<feature type="domain" description="Nudix hydrolase" evidence="4">
    <location>
        <begin position="132"/>
        <end position="294"/>
    </location>
</feature>
<dbReference type="Gene3D" id="3.90.79.10">
    <property type="entry name" value="Nucleoside Triphosphate Pyrophosphohydrolase"/>
    <property type="match status" value="1"/>
</dbReference>
<dbReference type="PROSITE" id="PS51462">
    <property type="entry name" value="NUDIX"/>
    <property type="match status" value="1"/>
</dbReference>
<evidence type="ECO:0000313" key="5">
    <source>
        <dbReference type="EMBL" id="CAL1694446.1"/>
    </source>
</evidence>
<dbReference type="Pfam" id="PF00293">
    <property type="entry name" value="NUDIX"/>
    <property type="match status" value="1"/>
</dbReference>
<dbReference type="InterPro" id="IPR020476">
    <property type="entry name" value="Nudix_hydrolase"/>
</dbReference>
<dbReference type="EMBL" id="OZ037944">
    <property type="protein sequence ID" value="CAL1694446.1"/>
    <property type="molecule type" value="Genomic_DNA"/>
</dbReference>
<feature type="compositionally biased region" description="Polar residues" evidence="3">
    <location>
        <begin position="1"/>
        <end position="45"/>
    </location>
</feature>
<reference evidence="6" key="1">
    <citation type="submission" date="2024-04" db="EMBL/GenBank/DDBJ databases">
        <authorList>
            <person name="Shaw F."/>
            <person name="Minotto A."/>
        </authorList>
    </citation>
    <scope>NUCLEOTIDE SEQUENCE [LARGE SCALE GENOMIC DNA]</scope>
</reference>
<proteinExistence type="inferred from homology"/>
<dbReference type="InterPro" id="IPR051325">
    <property type="entry name" value="Nudix_hydrolase_domain"/>
</dbReference>
<evidence type="ECO:0000259" key="4">
    <source>
        <dbReference type="PROSITE" id="PS51462"/>
    </source>
</evidence>
<organism evidence="5 6">
    <name type="scientific">Somion occarium</name>
    <dbReference type="NCBI Taxonomy" id="3059160"/>
    <lineage>
        <taxon>Eukaryota</taxon>
        <taxon>Fungi</taxon>
        <taxon>Dikarya</taxon>
        <taxon>Basidiomycota</taxon>
        <taxon>Agaricomycotina</taxon>
        <taxon>Agaricomycetes</taxon>
        <taxon>Polyporales</taxon>
        <taxon>Cerrenaceae</taxon>
        <taxon>Somion</taxon>
    </lineage>
</organism>
<feature type="region of interest" description="Disordered" evidence="3">
    <location>
        <begin position="1"/>
        <end position="94"/>
    </location>
</feature>
<dbReference type="PANTHER" id="PTHR21340">
    <property type="entry name" value="DIADENOSINE 5,5-P1,P4-TETRAPHOSPHATE PYROPHOSPHOHYDROLASE MUTT"/>
    <property type="match status" value="1"/>
</dbReference>
<dbReference type="Proteomes" id="UP001497453">
    <property type="component" value="Chromosome 1"/>
</dbReference>
<dbReference type="InterPro" id="IPR000086">
    <property type="entry name" value="NUDIX_hydrolase_dom"/>
</dbReference>
<dbReference type="InterPro" id="IPR020084">
    <property type="entry name" value="NUDIX_hydrolase_CS"/>
</dbReference>
<evidence type="ECO:0000256" key="1">
    <source>
        <dbReference type="ARBA" id="ARBA00022801"/>
    </source>
</evidence>
<keyword evidence="6" id="KW-1185">Reference proteome</keyword>
<evidence type="ECO:0000313" key="6">
    <source>
        <dbReference type="Proteomes" id="UP001497453"/>
    </source>
</evidence>
<gene>
    <name evidence="5" type="ORF">GFSPODELE1_LOCUS306</name>
</gene>
<dbReference type="InterPro" id="IPR015797">
    <property type="entry name" value="NUDIX_hydrolase-like_dom_sf"/>
</dbReference>